<dbReference type="EC" id="6.5.1.1" evidence="16"/>
<dbReference type="SUPFAM" id="SSF56091">
    <property type="entry name" value="DNA ligase/mRNA capping enzyme, catalytic domain"/>
    <property type="match status" value="1"/>
</dbReference>
<evidence type="ECO:0000256" key="17">
    <source>
        <dbReference type="RuleBase" id="RU004196"/>
    </source>
</evidence>
<dbReference type="Proteomes" id="UP001265746">
    <property type="component" value="Unassembled WGS sequence"/>
</dbReference>
<sequence length="990" mass="113597">MSRQAAQGPSPGESVREEEERMYASGPETLDEINKKYPHRPQNHSCTLLFGDLVKILFEPLKNGPPSATPAARARGRKPITSAQHKQRTLDKFFAHWRNEVGNDIYPAMRLMIPQVDNDRPMYGLKEQAIGKLLVKLMRIGSNSDDARSLIAWKVPGKTAGSRLAGDFAGRCYEALKKRPIRMDPGYVRVAEVNVLLDRLAAVSREAEQLPIFDEFYRRMNPEELQWLIRIILRQMKISATERTMLAAWHPDASQLFNVCSSLRYVCWHLSDPNIRLDDDKRNLSPMSNFQPQLAPTSSMALTWDKIVQKLGVTEEAPEFWMEEKLDGERMQMHMALDETTVEFQFGFWSRRGTDYTYLYGNSFEDDNSALTRHLKGAFDGGVTNCILDGEMIGFDPKTSQMVTFGTLKTAALYTRANPYDEQAPRPLFRVFDLLYLNGEDYTENPLRKRRHDLEEIINDVPGRLEIHPRLICSSPSEIEPYLRKIIQNSSEGIMLKNPNSTYTLNARPWDWTKVKPEYMTEFGENLDCVIIGGYYGTGRRGGILSSFLCGLRASKHDIENGTCGPEKFFSFFKVGGGLKAEDYAEIQRLIPEEKWHDWDPKRARQYIELAGDKNYFEKPDRWVRPSESIVIEVKAASVEESTSFSVRKTLRFPRFRSIRTDKKWSDALDIDEWNELRFKVKEEENERREMQIEKKRKAATNKRQKRELTIAGSSDAVTVEKSKLFEGKSFYIPTRSANLKKSIPQLEAMVKEHGGSIVHNAVRVAEGNAIAIADREAILVQSLLKMEGVEFVISPKWVLDCINQQYLVPYEDDHLYLATDDMRALAADNTDQYGDSYYRDLDADEMSRLFALMKENRMSDGAEFDKNAFYDQLEAHGHELPRSRGYLFRRCRVYLAHVEDKPNALTTARLESWVRFGNGEVADDLDDGVVTHVIIVSRGDDAGAKKVAADIRTRVSQRGSLKRPYVVTEKWLEKCWEEETLVAEEPYFP</sequence>
<evidence type="ECO:0000256" key="15">
    <source>
        <dbReference type="ARBA" id="ARBA00043870"/>
    </source>
</evidence>
<dbReference type="InterPro" id="IPR044125">
    <property type="entry name" value="Adenylation_DNA_ligase_IV"/>
</dbReference>
<dbReference type="InterPro" id="IPR001357">
    <property type="entry name" value="BRCT_dom"/>
</dbReference>
<evidence type="ECO:0000256" key="9">
    <source>
        <dbReference type="ARBA" id="ARBA00022840"/>
    </source>
</evidence>
<comment type="subcellular location">
    <subcellularLocation>
        <location evidence="2">Nucleus</location>
    </subcellularLocation>
</comment>
<dbReference type="InterPro" id="IPR036599">
    <property type="entry name" value="DNA_ligase_N_sf"/>
</dbReference>
<keyword evidence="11 16" id="KW-0233">DNA recombination</keyword>
<dbReference type="CDD" id="cd07903">
    <property type="entry name" value="Adenylation_DNA_ligase_IV"/>
    <property type="match status" value="1"/>
</dbReference>
<dbReference type="EMBL" id="JAUJFL010000004">
    <property type="protein sequence ID" value="KAK2605425.1"/>
    <property type="molecule type" value="Genomic_DNA"/>
</dbReference>
<dbReference type="Gene3D" id="3.40.50.10190">
    <property type="entry name" value="BRCT domain"/>
    <property type="match status" value="2"/>
</dbReference>
<dbReference type="Pfam" id="PF04679">
    <property type="entry name" value="DNA_ligase_A_C"/>
    <property type="match status" value="1"/>
</dbReference>
<keyword evidence="5" id="KW-0479">Metal-binding</keyword>
<dbReference type="CDD" id="cd00027">
    <property type="entry name" value="BRCT"/>
    <property type="match status" value="1"/>
</dbReference>
<feature type="region of interest" description="Disordered" evidence="19">
    <location>
        <begin position="65"/>
        <end position="84"/>
    </location>
</feature>
<dbReference type="PANTHER" id="PTHR45997:SF1">
    <property type="entry name" value="DNA LIGASE 4"/>
    <property type="match status" value="1"/>
</dbReference>
<dbReference type="Gene3D" id="1.10.3260.10">
    <property type="entry name" value="DNA ligase, ATP-dependent, N-terminal domain"/>
    <property type="match status" value="1"/>
</dbReference>
<proteinExistence type="inferred from homology"/>
<comment type="function">
    <text evidence="15">DNA ligase involved in DNA non-homologous end joining (NHEJ); required for double-strand break (DSB) repair.</text>
</comment>
<feature type="region of interest" description="Disordered" evidence="19">
    <location>
        <begin position="1"/>
        <end position="26"/>
    </location>
</feature>
<dbReference type="InterPro" id="IPR012340">
    <property type="entry name" value="NA-bd_OB-fold"/>
</dbReference>
<dbReference type="InterPro" id="IPR012308">
    <property type="entry name" value="DNA_ligase_ATP-dep_N"/>
</dbReference>
<evidence type="ECO:0000256" key="8">
    <source>
        <dbReference type="ARBA" id="ARBA00022763"/>
    </source>
</evidence>
<feature type="domain" description="ATP-dependent DNA ligase family profile" evidence="20">
    <location>
        <begin position="420"/>
        <end position="554"/>
    </location>
</feature>
<dbReference type="Pfam" id="PF04675">
    <property type="entry name" value="DNA_ligase_A_N"/>
    <property type="match status" value="1"/>
</dbReference>
<keyword evidence="23" id="KW-1185">Reference proteome</keyword>
<comment type="similarity">
    <text evidence="3 17">Belongs to the ATP-dependent DNA ligase family.</text>
</comment>
<dbReference type="PROSITE" id="PS00697">
    <property type="entry name" value="DNA_LIGASE_A1"/>
    <property type="match status" value="1"/>
</dbReference>
<dbReference type="InterPro" id="IPR012309">
    <property type="entry name" value="DNA_ligase_ATP-dep_C"/>
</dbReference>
<dbReference type="PROSITE" id="PS50160">
    <property type="entry name" value="DNA_LIGASE_A3"/>
    <property type="match status" value="1"/>
</dbReference>
<evidence type="ECO:0000259" key="20">
    <source>
        <dbReference type="PROSITE" id="PS50160"/>
    </source>
</evidence>
<dbReference type="InterPro" id="IPR016059">
    <property type="entry name" value="DNA_ligase_ATP-dep_CS"/>
</dbReference>
<dbReference type="GO" id="GO:0032807">
    <property type="term" value="C:DNA ligase IV complex"/>
    <property type="evidence" value="ECO:0007669"/>
    <property type="project" value="TreeGrafter"/>
</dbReference>
<evidence type="ECO:0000313" key="22">
    <source>
        <dbReference type="EMBL" id="KAK2605425.1"/>
    </source>
</evidence>
<evidence type="ECO:0000256" key="1">
    <source>
        <dbReference type="ARBA" id="ARBA00001946"/>
    </source>
</evidence>
<evidence type="ECO:0000313" key="23">
    <source>
        <dbReference type="Proteomes" id="UP001265746"/>
    </source>
</evidence>
<dbReference type="Pfam" id="PF01068">
    <property type="entry name" value="DNA_ligase_A_M"/>
    <property type="match status" value="1"/>
</dbReference>
<evidence type="ECO:0000256" key="2">
    <source>
        <dbReference type="ARBA" id="ARBA00004123"/>
    </source>
</evidence>
<dbReference type="SMART" id="SM00292">
    <property type="entry name" value="BRCT"/>
    <property type="match status" value="2"/>
</dbReference>
<dbReference type="PROSITE" id="PS50172">
    <property type="entry name" value="BRCT"/>
    <property type="match status" value="2"/>
</dbReference>
<evidence type="ECO:0000256" key="11">
    <source>
        <dbReference type="ARBA" id="ARBA00023172"/>
    </source>
</evidence>
<keyword evidence="12 16" id="KW-0234">DNA repair</keyword>
<gene>
    <name evidence="22" type="ORF">N8I77_008262</name>
</gene>
<keyword evidence="4 16" id="KW-0436">Ligase</keyword>
<comment type="cofactor">
    <cofactor evidence="1">
        <name>Mg(2+)</name>
        <dbReference type="ChEBI" id="CHEBI:18420"/>
    </cofactor>
</comment>
<keyword evidence="6" id="KW-0677">Repeat</keyword>
<dbReference type="InterPro" id="IPR000977">
    <property type="entry name" value="DNA_ligase_ATP-dep"/>
</dbReference>
<dbReference type="Pfam" id="PF16589">
    <property type="entry name" value="BRCT_2"/>
    <property type="match status" value="1"/>
</dbReference>
<feature type="domain" description="BRCT" evidence="21">
    <location>
        <begin position="884"/>
        <end position="990"/>
    </location>
</feature>
<evidence type="ECO:0000256" key="6">
    <source>
        <dbReference type="ARBA" id="ARBA00022737"/>
    </source>
</evidence>
<evidence type="ECO:0000256" key="3">
    <source>
        <dbReference type="ARBA" id="ARBA00007572"/>
    </source>
</evidence>
<evidence type="ECO:0000256" key="10">
    <source>
        <dbReference type="ARBA" id="ARBA00022842"/>
    </source>
</evidence>
<dbReference type="GO" id="GO:0071897">
    <property type="term" value="P:DNA biosynthetic process"/>
    <property type="evidence" value="ECO:0007669"/>
    <property type="project" value="InterPro"/>
</dbReference>
<keyword evidence="9 16" id="KW-0067">ATP-binding</keyword>
<dbReference type="AlphaFoldDB" id="A0AAD9W523"/>
<keyword evidence="7 16" id="KW-0547">Nucleotide-binding</keyword>
<evidence type="ECO:0000259" key="21">
    <source>
        <dbReference type="PROSITE" id="PS50172"/>
    </source>
</evidence>
<protein>
    <recommendedName>
        <fullName evidence="16">DNA ligase</fullName>
        <ecNumber evidence="16">6.5.1.1</ecNumber>
    </recommendedName>
</protein>
<dbReference type="InterPro" id="IPR029710">
    <property type="entry name" value="LIG4"/>
</dbReference>
<dbReference type="GO" id="GO:0046872">
    <property type="term" value="F:metal ion binding"/>
    <property type="evidence" value="ECO:0007669"/>
    <property type="project" value="UniProtKB-KW"/>
</dbReference>
<dbReference type="InterPro" id="IPR012310">
    <property type="entry name" value="DNA_ligase_ATP-dep_cent"/>
</dbReference>
<evidence type="ECO:0000256" key="7">
    <source>
        <dbReference type="ARBA" id="ARBA00022741"/>
    </source>
</evidence>
<keyword evidence="18" id="KW-0175">Coiled coil</keyword>
<keyword evidence="13" id="KW-0539">Nucleus</keyword>
<keyword evidence="10" id="KW-0460">Magnesium</keyword>
<dbReference type="NCBIfam" id="TIGR00574">
    <property type="entry name" value="dnl1"/>
    <property type="match status" value="1"/>
</dbReference>
<evidence type="ECO:0000256" key="4">
    <source>
        <dbReference type="ARBA" id="ARBA00022598"/>
    </source>
</evidence>
<dbReference type="FunFam" id="1.10.3260.10:FF:000008">
    <property type="entry name" value="DNA ligase 4"/>
    <property type="match status" value="1"/>
</dbReference>
<feature type="domain" description="BRCT" evidence="21">
    <location>
        <begin position="721"/>
        <end position="816"/>
    </location>
</feature>
<dbReference type="Gene3D" id="2.40.50.140">
    <property type="entry name" value="Nucleic acid-binding proteins"/>
    <property type="match status" value="1"/>
</dbReference>
<dbReference type="PANTHER" id="PTHR45997">
    <property type="entry name" value="DNA LIGASE 4"/>
    <property type="match status" value="1"/>
</dbReference>
<comment type="caution">
    <text evidence="22">The sequence shown here is derived from an EMBL/GenBank/DDBJ whole genome shotgun (WGS) entry which is preliminary data.</text>
</comment>
<keyword evidence="8 16" id="KW-0227">DNA damage</keyword>
<organism evidence="22 23">
    <name type="scientific">Phomopsis amygdali</name>
    <name type="common">Fusicoccum amygdali</name>
    <dbReference type="NCBI Taxonomy" id="1214568"/>
    <lineage>
        <taxon>Eukaryota</taxon>
        <taxon>Fungi</taxon>
        <taxon>Dikarya</taxon>
        <taxon>Ascomycota</taxon>
        <taxon>Pezizomycotina</taxon>
        <taxon>Sordariomycetes</taxon>
        <taxon>Sordariomycetidae</taxon>
        <taxon>Diaporthales</taxon>
        <taxon>Diaporthaceae</taxon>
        <taxon>Diaporthe</taxon>
    </lineage>
</organism>
<dbReference type="SUPFAM" id="SSF50249">
    <property type="entry name" value="Nucleic acid-binding proteins"/>
    <property type="match status" value="1"/>
</dbReference>
<evidence type="ECO:0000256" key="13">
    <source>
        <dbReference type="ARBA" id="ARBA00023242"/>
    </source>
</evidence>
<dbReference type="GO" id="GO:0006303">
    <property type="term" value="P:double-strand break repair via nonhomologous end joining"/>
    <property type="evidence" value="ECO:0007669"/>
    <property type="project" value="TreeGrafter"/>
</dbReference>
<evidence type="ECO:0000256" key="16">
    <source>
        <dbReference type="RuleBase" id="RU000617"/>
    </source>
</evidence>
<evidence type="ECO:0000256" key="14">
    <source>
        <dbReference type="ARBA" id="ARBA00034003"/>
    </source>
</evidence>
<dbReference type="Gene3D" id="3.30.470.30">
    <property type="entry name" value="DNA ligase/mRNA capping enzyme"/>
    <property type="match status" value="1"/>
</dbReference>
<evidence type="ECO:0000256" key="19">
    <source>
        <dbReference type="SAM" id="MobiDB-lite"/>
    </source>
</evidence>
<feature type="coiled-coil region" evidence="18">
    <location>
        <begin position="674"/>
        <end position="701"/>
    </location>
</feature>
<dbReference type="GO" id="GO:0003910">
    <property type="term" value="F:DNA ligase (ATP) activity"/>
    <property type="evidence" value="ECO:0007669"/>
    <property type="project" value="UniProtKB-EC"/>
</dbReference>
<evidence type="ECO:0000256" key="18">
    <source>
        <dbReference type="SAM" id="Coils"/>
    </source>
</evidence>
<evidence type="ECO:0000256" key="5">
    <source>
        <dbReference type="ARBA" id="ARBA00022723"/>
    </source>
</evidence>
<reference evidence="22" key="1">
    <citation type="submission" date="2023-06" db="EMBL/GenBank/DDBJ databases">
        <authorList>
            <person name="Noh H."/>
        </authorList>
    </citation>
    <scope>NUCLEOTIDE SEQUENCE</scope>
    <source>
        <strain evidence="22">DUCC20226</strain>
    </source>
</reference>
<dbReference type="GO" id="GO:0005524">
    <property type="term" value="F:ATP binding"/>
    <property type="evidence" value="ECO:0007669"/>
    <property type="project" value="UniProtKB-KW"/>
</dbReference>
<dbReference type="SUPFAM" id="SSF52113">
    <property type="entry name" value="BRCT domain"/>
    <property type="match status" value="2"/>
</dbReference>
<dbReference type="InterPro" id="IPR036420">
    <property type="entry name" value="BRCT_dom_sf"/>
</dbReference>
<dbReference type="GO" id="GO:0003677">
    <property type="term" value="F:DNA binding"/>
    <property type="evidence" value="ECO:0007669"/>
    <property type="project" value="InterPro"/>
</dbReference>
<dbReference type="GO" id="GO:0006297">
    <property type="term" value="P:nucleotide-excision repair, DNA gap filling"/>
    <property type="evidence" value="ECO:0007669"/>
    <property type="project" value="TreeGrafter"/>
</dbReference>
<name>A0AAD9W523_PHOAM</name>
<evidence type="ECO:0000256" key="12">
    <source>
        <dbReference type="ARBA" id="ARBA00023204"/>
    </source>
</evidence>
<accession>A0AAD9W523</accession>
<dbReference type="PROSITE" id="PS00333">
    <property type="entry name" value="DNA_LIGASE_A2"/>
    <property type="match status" value="1"/>
</dbReference>
<comment type="catalytic activity">
    <reaction evidence="14 16">
        <text>ATP + (deoxyribonucleotide)n-3'-hydroxyl + 5'-phospho-(deoxyribonucleotide)m = (deoxyribonucleotide)n+m + AMP + diphosphate.</text>
        <dbReference type="EC" id="6.5.1.1"/>
    </reaction>
</comment>
<dbReference type="GO" id="GO:0006310">
    <property type="term" value="P:DNA recombination"/>
    <property type="evidence" value="ECO:0007669"/>
    <property type="project" value="UniProtKB-KW"/>
</dbReference>